<gene>
    <name evidence="2" type="ORF">ACFO4R_01120</name>
</gene>
<keyword evidence="2" id="KW-0808">Transferase</keyword>
<dbReference type="Pfam" id="PF01869">
    <property type="entry name" value="BcrAD_BadFG"/>
    <property type="match status" value="1"/>
</dbReference>
<dbReference type="PANTHER" id="PTHR43190">
    <property type="entry name" value="N-ACETYL-D-GLUCOSAMINE KINASE"/>
    <property type="match status" value="1"/>
</dbReference>
<dbReference type="EMBL" id="JBHSHL010000003">
    <property type="protein sequence ID" value="MFC4803671.1"/>
    <property type="molecule type" value="Genomic_DNA"/>
</dbReference>
<dbReference type="GO" id="GO:0016301">
    <property type="term" value="F:kinase activity"/>
    <property type="evidence" value="ECO:0007669"/>
    <property type="project" value="UniProtKB-KW"/>
</dbReference>
<sequence>MRFLGIDGGGTKTAFLLADEHGCVLASAERGTIHIRQVDIAEFEARIRSGLEELSRQTGEEVRPDNSFIAIPGYGEFQEEISGFEAVLKRIFGSCPFQMGNDSVAGWAAMGTRPGVNLVMGTGSIAYGRDAKGNEARTGGWGPFCGDEGSAYWLGKKTIEIFSKQSDGRLPAGELHRIVREELKLGNDFDIIDYVTLELGGDRTAIAALSILLYRAAEAGDEDAIASYAQAAKEGAAAVRAVVRKLEFCEGESVYVGCSGGVFRAGRWVTEPLREYLSDLSGIRFRDARMSPAKGAALMACRQHGIEITREVLEEWER</sequence>
<name>A0ABV9QJ11_9FIRM</name>
<dbReference type="SUPFAM" id="SSF53067">
    <property type="entry name" value="Actin-like ATPase domain"/>
    <property type="match status" value="2"/>
</dbReference>
<dbReference type="Proteomes" id="UP001595916">
    <property type="component" value="Unassembled WGS sequence"/>
</dbReference>
<dbReference type="InterPro" id="IPR052519">
    <property type="entry name" value="Euk-type_GlcNAc_Kinase"/>
</dbReference>
<keyword evidence="3" id="KW-1185">Reference proteome</keyword>
<protein>
    <submittedName>
        <fullName evidence="2">N-acetylglucosamine kinase</fullName>
    </submittedName>
</protein>
<accession>A0ABV9QJ11</accession>
<feature type="domain" description="ATPase BadF/BadG/BcrA/BcrD type" evidence="1">
    <location>
        <begin position="4"/>
        <end position="300"/>
    </location>
</feature>
<evidence type="ECO:0000313" key="3">
    <source>
        <dbReference type="Proteomes" id="UP001595916"/>
    </source>
</evidence>
<dbReference type="InterPro" id="IPR043129">
    <property type="entry name" value="ATPase_NBD"/>
</dbReference>
<reference evidence="3" key="1">
    <citation type="journal article" date="2019" name="Int. J. Syst. Evol. Microbiol.">
        <title>The Global Catalogue of Microorganisms (GCM) 10K type strain sequencing project: providing services to taxonomists for standard genome sequencing and annotation.</title>
        <authorList>
            <consortium name="The Broad Institute Genomics Platform"/>
            <consortium name="The Broad Institute Genome Sequencing Center for Infectious Disease"/>
            <person name="Wu L."/>
            <person name="Ma J."/>
        </authorList>
    </citation>
    <scope>NUCLEOTIDE SEQUENCE [LARGE SCALE GENOMIC DNA]</scope>
    <source>
        <strain evidence="3">CCUG 46385</strain>
    </source>
</reference>
<proteinExistence type="predicted"/>
<dbReference type="CDD" id="cd24007">
    <property type="entry name" value="ASKHA_NBD_eukNAGK-like"/>
    <property type="match status" value="1"/>
</dbReference>
<keyword evidence="2" id="KW-0418">Kinase</keyword>
<dbReference type="InterPro" id="IPR002731">
    <property type="entry name" value="ATPase_BadF"/>
</dbReference>
<organism evidence="2 3">
    <name type="scientific">Filifactor villosus</name>
    <dbReference type="NCBI Taxonomy" id="29374"/>
    <lineage>
        <taxon>Bacteria</taxon>
        <taxon>Bacillati</taxon>
        <taxon>Bacillota</taxon>
        <taxon>Clostridia</taxon>
        <taxon>Peptostreptococcales</taxon>
        <taxon>Filifactoraceae</taxon>
        <taxon>Filifactor</taxon>
    </lineage>
</organism>
<dbReference type="Gene3D" id="3.30.420.40">
    <property type="match status" value="2"/>
</dbReference>
<evidence type="ECO:0000313" key="2">
    <source>
        <dbReference type="EMBL" id="MFC4803671.1"/>
    </source>
</evidence>
<dbReference type="PANTHER" id="PTHR43190:SF3">
    <property type="entry name" value="N-ACETYL-D-GLUCOSAMINE KINASE"/>
    <property type="match status" value="1"/>
</dbReference>
<evidence type="ECO:0000259" key="1">
    <source>
        <dbReference type="Pfam" id="PF01869"/>
    </source>
</evidence>
<dbReference type="RefSeq" id="WP_379787118.1">
    <property type="nucleotide sequence ID" value="NZ_JBHSHL010000003.1"/>
</dbReference>
<comment type="caution">
    <text evidence="2">The sequence shown here is derived from an EMBL/GenBank/DDBJ whole genome shotgun (WGS) entry which is preliminary data.</text>
</comment>